<comment type="similarity">
    <text evidence="2">Belongs to the CDI family. ICK/KRP subfamily.</text>
</comment>
<feature type="compositionally biased region" description="Basic and acidic residues" evidence="5">
    <location>
        <begin position="66"/>
        <end position="90"/>
    </location>
</feature>
<evidence type="ECO:0000256" key="1">
    <source>
        <dbReference type="ARBA" id="ARBA00004642"/>
    </source>
</evidence>
<name>A0AAD1ZJX9_9LAMI</name>
<dbReference type="Gene3D" id="4.10.365.10">
    <property type="entry name" value="p27"/>
    <property type="match status" value="1"/>
</dbReference>
<dbReference type="InterPro" id="IPR044275">
    <property type="entry name" value="KRP"/>
</dbReference>
<dbReference type="GO" id="GO:0004861">
    <property type="term" value="F:cyclin-dependent protein serine/threonine kinase inhibitor activity"/>
    <property type="evidence" value="ECO:0007669"/>
    <property type="project" value="InterPro"/>
</dbReference>
<reference evidence="7" key="1">
    <citation type="submission" date="2023-05" db="EMBL/GenBank/DDBJ databases">
        <authorList>
            <person name="Huff M."/>
        </authorList>
    </citation>
    <scope>NUCLEOTIDE SEQUENCE</scope>
</reference>
<dbReference type="PIRSF" id="PIRSF017811">
    <property type="entry name" value="CDK_inhib_pln"/>
    <property type="match status" value="1"/>
</dbReference>
<evidence type="ECO:0000313" key="8">
    <source>
        <dbReference type="Proteomes" id="UP000834106"/>
    </source>
</evidence>
<feature type="compositionally biased region" description="Polar residues" evidence="5">
    <location>
        <begin position="152"/>
        <end position="172"/>
    </location>
</feature>
<feature type="region of interest" description="Disordered" evidence="5">
    <location>
        <begin position="66"/>
        <end position="181"/>
    </location>
</feature>
<dbReference type="InterPro" id="IPR044898">
    <property type="entry name" value="CDI_dom_sf"/>
</dbReference>
<feature type="compositionally biased region" description="Basic and acidic residues" evidence="5">
    <location>
        <begin position="103"/>
        <end position="116"/>
    </location>
</feature>
<feature type="domain" description="Cyclin-dependent kinase inhibitor" evidence="6">
    <location>
        <begin position="179"/>
        <end position="223"/>
    </location>
</feature>
<organism evidence="7 8">
    <name type="scientific">Fraxinus pennsylvanica</name>
    <dbReference type="NCBI Taxonomy" id="56036"/>
    <lineage>
        <taxon>Eukaryota</taxon>
        <taxon>Viridiplantae</taxon>
        <taxon>Streptophyta</taxon>
        <taxon>Embryophyta</taxon>
        <taxon>Tracheophyta</taxon>
        <taxon>Spermatophyta</taxon>
        <taxon>Magnoliopsida</taxon>
        <taxon>eudicotyledons</taxon>
        <taxon>Gunneridae</taxon>
        <taxon>Pentapetalae</taxon>
        <taxon>asterids</taxon>
        <taxon>lamiids</taxon>
        <taxon>Lamiales</taxon>
        <taxon>Oleaceae</taxon>
        <taxon>Oleeae</taxon>
        <taxon>Fraxinus</taxon>
    </lineage>
</organism>
<dbReference type="Pfam" id="PF02234">
    <property type="entry name" value="CDI"/>
    <property type="match status" value="1"/>
</dbReference>
<dbReference type="GO" id="GO:0051726">
    <property type="term" value="P:regulation of cell cycle"/>
    <property type="evidence" value="ECO:0007669"/>
    <property type="project" value="InterPro"/>
</dbReference>
<evidence type="ECO:0000313" key="7">
    <source>
        <dbReference type="EMBL" id="CAI9771181.1"/>
    </source>
</evidence>
<evidence type="ECO:0000256" key="5">
    <source>
        <dbReference type="SAM" id="MobiDB-lite"/>
    </source>
</evidence>
<dbReference type="Proteomes" id="UP000834106">
    <property type="component" value="Chromosome 11"/>
</dbReference>
<evidence type="ECO:0000256" key="4">
    <source>
        <dbReference type="ARBA" id="ARBA00023306"/>
    </source>
</evidence>
<keyword evidence="8" id="KW-1185">Reference proteome</keyword>
<keyword evidence="3" id="KW-0649">Protein kinase inhibitor</keyword>
<dbReference type="AlphaFoldDB" id="A0AAD1ZJX9"/>
<dbReference type="InterPro" id="IPR003175">
    <property type="entry name" value="CDI_dom"/>
</dbReference>
<dbReference type="EMBL" id="OU503046">
    <property type="protein sequence ID" value="CAI9771181.1"/>
    <property type="molecule type" value="Genomic_DNA"/>
</dbReference>
<feature type="region of interest" description="Disordered" evidence="5">
    <location>
        <begin position="1"/>
        <end position="24"/>
    </location>
</feature>
<keyword evidence="4" id="KW-0131">Cell cycle</keyword>
<evidence type="ECO:0000259" key="6">
    <source>
        <dbReference type="Pfam" id="PF02234"/>
    </source>
</evidence>
<protein>
    <recommendedName>
        <fullName evidence="6">Cyclin-dependent kinase inhibitor domain-containing protein</fullName>
    </recommendedName>
</protein>
<gene>
    <name evidence="7" type="ORF">FPE_LOCUS18611</name>
</gene>
<dbReference type="GO" id="GO:0005654">
    <property type="term" value="C:nucleoplasm"/>
    <property type="evidence" value="ECO:0007669"/>
    <property type="project" value="UniProtKB-SubCell"/>
</dbReference>
<evidence type="ECO:0000256" key="2">
    <source>
        <dbReference type="ARBA" id="ARBA00010274"/>
    </source>
</evidence>
<proteinExistence type="inferred from homology"/>
<sequence>MGKYIRKSKTTREVAVSHAQSSLGVRTRAKTLELQRLEKSSASAADADPVAAEGFGDGCYMQLRNRRLEKPAPREARRQKYPLLEKEPNSKKARVRPNSVENSGKEKEKLEEKQDENSVEASFGENILEFEVKERTTRESTPCSLIRDSRTIKTPGSSNRPTAGNDANSRMQNPMPRDIPTANEMNEFFSCAENDQHKQFVEKYNFDPFTEKPLPGRYEWVKLKP</sequence>
<comment type="subcellular location">
    <subcellularLocation>
        <location evidence="1">Nucleus</location>
        <location evidence="1">Nucleoplasm</location>
    </subcellularLocation>
</comment>
<accession>A0AAD1ZJX9</accession>
<dbReference type="PANTHER" id="PTHR46776">
    <property type="entry name" value="CYCLIN-DEPENDENT KINASE INHIBITOR 4-RELATED"/>
    <property type="match status" value="1"/>
</dbReference>
<evidence type="ECO:0000256" key="3">
    <source>
        <dbReference type="ARBA" id="ARBA00023013"/>
    </source>
</evidence>